<reference evidence="1 2" key="1">
    <citation type="submission" date="2018-08" db="EMBL/GenBank/DDBJ databases">
        <title>A genome reference for cultivated species of the human gut microbiota.</title>
        <authorList>
            <person name="Zou Y."/>
            <person name="Xue W."/>
            <person name="Luo G."/>
        </authorList>
    </citation>
    <scope>NUCLEOTIDE SEQUENCE [LARGE SCALE GENOMIC DNA]</scope>
    <source>
        <strain evidence="1 2">AM09-9</strain>
    </source>
</reference>
<protein>
    <recommendedName>
        <fullName evidence="3">tRNA (N6-isopentenyl adenosine(37)-C2)-methylthiotransferase MiaB</fullName>
    </recommendedName>
</protein>
<comment type="caution">
    <text evidence="1">The sequence shown here is derived from an EMBL/GenBank/DDBJ whole genome shotgun (WGS) entry which is preliminary data.</text>
</comment>
<proteinExistence type="predicted"/>
<accession>A0A415D4Z1</accession>
<dbReference type="AlphaFoldDB" id="A0A415D4Z1"/>
<dbReference type="Proteomes" id="UP000285832">
    <property type="component" value="Unassembled WGS sequence"/>
</dbReference>
<evidence type="ECO:0000313" key="1">
    <source>
        <dbReference type="EMBL" id="RHJ61135.1"/>
    </source>
</evidence>
<dbReference type="EMBL" id="QRMI01000018">
    <property type="protein sequence ID" value="RHJ61135.1"/>
    <property type="molecule type" value="Genomic_DNA"/>
</dbReference>
<organism evidence="1 2">
    <name type="scientific">[Ruminococcus] lactaris</name>
    <dbReference type="NCBI Taxonomy" id="46228"/>
    <lineage>
        <taxon>Bacteria</taxon>
        <taxon>Bacillati</taxon>
        <taxon>Bacillota</taxon>
        <taxon>Clostridia</taxon>
        <taxon>Lachnospirales</taxon>
        <taxon>Lachnospiraceae</taxon>
        <taxon>Mediterraneibacter</taxon>
    </lineage>
</organism>
<evidence type="ECO:0008006" key="3">
    <source>
        <dbReference type="Google" id="ProtNLM"/>
    </source>
</evidence>
<gene>
    <name evidence="1" type="ORF">DW116_08145</name>
</gene>
<name>A0A415D4Z1_9FIRM</name>
<evidence type="ECO:0000313" key="2">
    <source>
        <dbReference type="Proteomes" id="UP000285832"/>
    </source>
</evidence>
<sequence>MKMENTKHHRLTSFAETASEAPLQEPDRQYYFIEKAKDIFAEKCKEADRTLTFCVTTFGCQMNAVSENL</sequence>